<organism evidence="1 2">
    <name type="scientific">Photorhabdus luminescens subsp. mexicana</name>
    <dbReference type="NCBI Taxonomy" id="2100167"/>
    <lineage>
        <taxon>Bacteria</taxon>
        <taxon>Pseudomonadati</taxon>
        <taxon>Pseudomonadota</taxon>
        <taxon>Gammaproteobacteria</taxon>
        <taxon>Enterobacterales</taxon>
        <taxon>Morganellaceae</taxon>
        <taxon>Photorhabdus</taxon>
    </lineage>
</organism>
<dbReference type="EMBL" id="PUJX01000032">
    <property type="protein sequence ID" value="TDB45311.1"/>
    <property type="molecule type" value="Genomic_DNA"/>
</dbReference>
<proteinExistence type="predicted"/>
<comment type="caution">
    <text evidence="1">The sequence shown here is derived from an EMBL/GenBank/DDBJ whole genome shotgun (WGS) entry which is preliminary data.</text>
</comment>
<dbReference type="SUPFAM" id="SSF109709">
    <property type="entry name" value="KorB DNA-binding domain-like"/>
    <property type="match status" value="1"/>
</dbReference>
<dbReference type="RefSeq" id="WP_132347968.1">
    <property type="nucleotide sequence ID" value="NZ_CAWOLF010000032.1"/>
</dbReference>
<protein>
    <submittedName>
        <fullName evidence="1">Uncharacterized protein</fullName>
    </submittedName>
</protein>
<dbReference type="Proteomes" id="UP000295550">
    <property type="component" value="Unassembled WGS sequence"/>
</dbReference>
<sequence>MIESANSLQLKMVDRTEGFLRLNGWGHTVESIIKRLAISVVTIRHSLVLAKAENNIKQLVHDGKVSGDAAIDVLIDRQGTDHKPYTILIASLEKAEAVGKSKVTVKFVASRKKKHLLNQKLVRKTFGSPLLTLNQLHDQIPPAPEGEHENQIEIGGTILDEVIFRLIPDMACQLMAVLSDVEATKLAEAEELEQ</sequence>
<accession>A0A4R4IXF5</accession>
<evidence type="ECO:0000313" key="1">
    <source>
        <dbReference type="EMBL" id="TDB45311.1"/>
    </source>
</evidence>
<evidence type="ECO:0000313" key="2">
    <source>
        <dbReference type="Proteomes" id="UP000295550"/>
    </source>
</evidence>
<gene>
    <name evidence="1" type="ORF">C5468_21275</name>
</gene>
<name>A0A4R4IXF5_PHOLU</name>
<dbReference type="AlphaFoldDB" id="A0A4R4IXF5"/>
<reference evidence="1 2" key="1">
    <citation type="journal article" date="2019" name="Int. J. Syst. Evol. Microbiol.">
        <title>Photorhabdus khanii subsp. guanajuatensis subsp. nov., isolated from Heterorhabditis atacamensis, and Photorhabdus luminescens subsp. mexicana subsp. nov., isolated from Heterorhabditis mexicana entomopathogenic nematodes.</title>
        <authorList>
            <person name="Machado R.A.R."/>
            <person name="Bruno P."/>
            <person name="Arce C.C.M."/>
            <person name="Liechti N."/>
            <person name="Kohler A."/>
            <person name="Bernal J."/>
            <person name="Bruggmann R."/>
            <person name="Turlings T.C.J."/>
        </authorList>
    </citation>
    <scope>NUCLEOTIDE SEQUENCE [LARGE SCALE GENOMIC DNA]</scope>
    <source>
        <strain evidence="1 2">MEX47-22</strain>
    </source>
</reference>